<evidence type="ECO:0000313" key="7">
    <source>
        <dbReference type="EMBL" id="SUU87851.1"/>
    </source>
</evidence>
<organism evidence="7 8">
    <name type="scientific">Aminobacter aminovorans</name>
    <name type="common">Chelatobacter heintzii</name>
    <dbReference type="NCBI Taxonomy" id="83263"/>
    <lineage>
        <taxon>Bacteria</taxon>
        <taxon>Pseudomonadati</taxon>
        <taxon>Pseudomonadota</taxon>
        <taxon>Alphaproteobacteria</taxon>
        <taxon>Hyphomicrobiales</taxon>
        <taxon>Phyllobacteriaceae</taxon>
        <taxon>Aminobacter</taxon>
    </lineage>
</organism>
<comment type="subcellular location">
    <subcellularLocation>
        <location evidence="1">Cell membrane</location>
        <topology evidence="1">Multi-pass membrane protein</topology>
    </subcellularLocation>
</comment>
<evidence type="ECO:0000256" key="5">
    <source>
        <dbReference type="ARBA" id="ARBA00023136"/>
    </source>
</evidence>
<evidence type="ECO:0000256" key="1">
    <source>
        <dbReference type="ARBA" id="ARBA00004651"/>
    </source>
</evidence>
<evidence type="ECO:0000256" key="2">
    <source>
        <dbReference type="ARBA" id="ARBA00022475"/>
    </source>
</evidence>
<keyword evidence="2" id="KW-1003">Cell membrane</keyword>
<keyword evidence="5 6" id="KW-0472">Membrane</keyword>
<sequence length="360" mass="37730">MISVQRRSGSSLGWNVACYSTAMLCAFLTSAALLAFSGGDPAKAFSALLTGAFGSQNALYGSLAKATPLLLVGLGTVIAFRAKIWNIGQEGQVFAGAMAAYWMSLWVAPLPYWLAWLLIAIAGLVGGGVLGLLAGYLKVRFGTSEVISTVMLNYIVIYVLAYLLDGGPWMESGLTVAYHQSSPVNPLLEWPILFGQGSGKMHIGFILALAAAAFCAVLLERTSLGYEIRAFGSNPTALRFRGTDIRRLLLVVMLLSGALAGLAGAGELFGTSHRLRAETLLGIGSSGIVVAMVGGLRPSGVMLAALFFGALKSGAIYMRLKSGTPAGLVSAMEGLVLLFFLCAAVATKLQLVRVEEKVHA</sequence>
<evidence type="ECO:0000256" key="6">
    <source>
        <dbReference type="SAM" id="Phobius"/>
    </source>
</evidence>
<dbReference type="Proteomes" id="UP000254701">
    <property type="component" value="Unassembled WGS sequence"/>
</dbReference>
<name>A0A380WG27_AMIAI</name>
<dbReference type="GO" id="GO:0005886">
    <property type="term" value="C:plasma membrane"/>
    <property type="evidence" value="ECO:0007669"/>
    <property type="project" value="UniProtKB-SubCell"/>
</dbReference>
<feature type="transmembrane region" description="Helical" evidence="6">
    <location>
        <begin position="201"/>
        <end position="219"/>
    </location>
</feature>
<evidence type="ECO:0000256" key="3">
    <source>
        <dbReference type="ARBA" id="ARBA00022692"/>
    </source>
</evidence>
<feature type="transmembrane region" description="Helical" evidence="6">
    <location>
        <begin position="12"/>
        <end position="38"/>
    </location>
</feature>
<dbReference type="PANTHER" id="PTHR47089:SF1">
    <property type="entry name" value="GUANOSINE ABC TRANSPORTER PERMEASE PROTEIN NUPP"/>
    <property type="match status" value="1"/>
</dbReference>
<feature type="transmembrane region" description="Helical" evidence="6">
    <location>
        <begin position="58"/>
        <end position="80"/>
    </location>
</feature>
<feature type="transmembrane region" description="Helical" evidence="6">
    <location>
        <begin position="326"/>
        <end position="347"/>
    </location>
</feature>
<keyword evidence="3 6" id="KW-0812">Transmembrane</keyword>
<dbReference type="CDD" id="cd06580">
    <property type="entry name" value="TM_PBP1_transp_TpRbsC_like"/>
    <property type="match status" value="1"/>
</dbReference>
<feature type="transmembrane region" description="Helical" evidence="6">
    <location>
        <begin position="301"/>
        <end position="320"/>
    </location>
</feature>
<feature type="transmembrane region" description="Helical" evidence="6">
    <location>
        <begin position="248"/>
        <end position="269"/>
    </location>
</feature>
<gene>
    <name evidence="7" type="ORF">NCTC10684_01053</name>
</gene>
<evidence type="ECO:0000313" key="8">
    <source>
        <dbReference type="Proteomes" id="UP000254701"/>
    </source>
</evidence>
<feature type="transmembrane region" description="Helical" evidence="6">
    <location>
        <begin position="146"/>
        <end position="164"/>
    </location>
</feature>
<dbReference type="EMBL" id="UFSM01000001">
    <property type="protein sequence ID" value="SUU87851.1"/>
    <property type="molecule type" value="Genomic_DNA"/>
</dbReference>
<evidence type="ECO:0000256" key="4">
    <source>
        <dbReference type="ARBA" id="ARBA00022989"/>
    </source>
</evidence>
<reference evidence="7 8" key="1">
    <citation type="submission" date="2018-06" db="EMBL/GenBank/DDBJ databases">
        <authorList>
            <consortium name="Pathogen Informatics"/>
            <person name="Doyle S."/>
        </authorList>
    </citation>
    <scope>NUCLEOTIDE SEQUENCE [LARGE SCALE GENOMIC DNA]</scope>
    <source>
        <strain evidence="7 8">NCTC10684</strain>
    </source>
</reference>
<dbReference type="RefSeq" id="WP_115730291.1">
    <property type="nucleotide sequence ID" value="NZ_BAAAVY010000010.1"/>
</dbReference>
<proteinExistence type="predicted"/>
<dbReference type="InterPro" id="IPR001851">
    <property type="entry name" value="ABC_transp_permease"/>
</dbReference>
<keyword evidence="4 6" id="KW-1133">Transmembrane helix</keyword>
<dbReference type="GO" id="GO:0022857">
    <property type="term" value="F:transmembrane transporter activity"/>
    <property type="evidence" value="ECO:0007669"/>
    <property type="project" value="InterPro"/>
</dbReference>
<dbReference type="Pfam" id="PF02653">
    <property type="entry name" value="BPD_transp_2"/>
    <property type="match status" value="1"/>
</dbReference>
<feature type="transmembrane region" description="Helical" evidence="6">
    <location>
        <begin position="114"/>
        <end position="134"/>
    </location>
</feature>
<dbReference type="OrthoDB" id="9809785at2"/>
<dbReference type="AlphaFoldDB" id="A0A380WG27"/>
<protein>
    <submittedName>
        <fullName evidence="7">Beta-methylgalactoside transporter inner membrane component</fullName>
    </submittedName>
</protein>
<dbReference type="PANTHER" id="PTHR47089">
    <property type="entry name" value="ABC TRANSPORTER, PERMEASE PROTEIN"/>
    <property type="match status" value="1"/>
</dbReference>
<feature type="transmembrane region" description="Helical" evidence="6">
    <location>
        <begin position="92"/>
        <end position="108"/>
    </location>
</feature>
<accession>A0A380WG27</accession>